<dbReference type="EMBL" id="CAAALY010009684">
    <property type="protein sequence ID" value="VEL10682.1"/>
    <property type="molecule type" value="Genomic_DNA"/>
</dbReference>
<evidence type="ECO:0000313" key="1">
    <source>
        <dbReference type="EMBL" id="VEL10682.1"/>
    </source>
</evidence>
<accession>A0A3S4ZZ35</accession>
<proteinExistence type="predicted"/>
<dbReference type="AlphaFoldDB" id="A0A3S4ZZ35"/>
<evidence type="ECO:0000313" key="2">
    <source>
        <dbReference type="Proteomes" id="UP000784294"/>
    </source>
</evidence>
<name>A0A3S4ZZ35_9PLAT</name>
<dbReference type="Proteomes" id="UP000784294">
    <property type="component" value="Unassembled WGS sequence"/>
</dbReference>
<comment type="caution">
    <text evidence="1">The sequence shown here is derived from an EMBL/GenBank/DDBJ whole genome shotgun (WGS) entry which is preliminary data.</text>
</comment>
<organism evidence="1 2">
    <name type="scientific">Protopolystoma xenopodis</name>
    <dbReference type="NCBI Taxonomy" id="117903"/>
    <lineage>
        <taxon>Eukaryota</taxon>
        <taxon>Metazoa</taxon>
        <taxon>Spiralia</taxon>
        <taxon>Lophotrochozoa</taxon>
        <taxon>Platyhelminthes</taxon>
        <taxon>Monogenea</taxon>
        <taxon>Polyopisthocotylea</taxon>
        <taxon>Polystomatidea</taxon>
        <taxon>Polystomatidae</taxon>
        <taxon>Protopolystoma</taxon>
    </lineage>
</organism>
<reference evidence="1" key="1">
    <citation type="submission" date="2018-11" db="EMBL/GenBank/DDBJ databases">
        <authorList>
            <consortium name="Pathogen Informatics"/>
        </authorList>
    </citation>
    <scope>NUCLEOTIDE SEQUENCE</scope>
</reference>
<keyword evidence="2" id="KW-1185">Reference proteome</keyword>
<gene>
    <name evidence="1" type="ORF">PXEA_LOCUS4122</name>
</gene>
<protein>
    <submittedName>
        <fullName evidence="1">Uncharacterized protein</fullName>
    </submittedName>
</protein>
<sequence length="130" mass="14766">MPNRRFLFVRTFSAALTLHFPTRIEPRTLFHAVGLFPPDFSYLTLSLSHAHTRGRGFIRSSLLRLFTHVRGNLSPPIRIRLVCRIDYSHNSVHLCHAAHRPVFRVYASPARLNSSECLVSSALPTRCGSD</sequence>